<reference evidence="3 4" key="1">
    <citation type="submission" date="2019-02" db="EMBL/GenBank/DDBJ databases">
        <title>Genome sequencing of the rare red list fungi Dentipellis fragilis.</title>
        <authorList>
            <person name="Buettner E."/>
            <person name="Kellner H."/>
        </authorList>
    </citation>
    <scope>NUCLEOTIDE SEQUENCE [LARGE SCALE GENOMIC DNA]</scope>
    <source>
        <strain evidence="3 4">DSM 105465</strain>
    </source>
</reference>
<dbReference type="OrthoDB" id="2362516at2759"/>
<proteinExistence type="predicted"/>
<feature type="compositionally biased region" description="Low complexity" evidence="1">
    <location>
        <begin position="185"/>
        <end position="229"/>
    </location>
</feature>
<accession>A0A4Y9XKZ8</accession>
<protein>
    <recommendedName>
        <fullName evidence="5">Carbohydrate-binding module family 19 domain-containing protein</fullName>
    </recommendedName>
</protein>
<dbReference type="AlphaFoldDB" id="A0A4Y9XKZ8"/>
<evidence type="ECO:0008006" key="5">
    <source>
        <dbReference type="Google" id="ProtNLM"/>
    </source>
</evidence>
<dbReference type="EMBL" id="SEOQ01001730">
    <property type="protein sequence ID" value="TFY50705.1"/>
    <property type="molecule type" value="Genomic_DNA"/>
</dbReference>
<comment type="caution">
    <text evidence="3">The sequence shown here is derived from an EMBL/GenBank/DDBJ whole genome shotgun (WGS) entry which is preliminary data.</text>
</comment>
<evidence type="ECO:0000256" key="1">
    <source>
        <dbReference type="SAM" id="MobiDB-lite"/>
    </source>
</evidence>
<keyword evidence="2" id="KW-0732">Signal</keyword>
<evidence type="ECO:0000313" key="4">
    <source>
        <dbReference type="Proteomes" id="UP000298327"/>
    </source>
</evidence>
<evidence type="ECO:0000256" key="2">
    <source>
        <dbReference type="SAM" id="SignalP"/>
    </source>
</evidence>
<feature type="signal peptide" evidence="2">
    <location>
        <begin position="1"/>
        <end position="19"/>
    </location>
</feature>
<feature type="region of interest" description="Disordered" evidence="1">
    <location>
        <begin position="179"/>
        <end position="238"/>
    </location>
</feature>
<evidence type="ECO:0000313" key="3">
    <source>
        <dbReference type="EMBL" id="TFY50705.1"/>
    </source>
</evidence>
<sequence>MVQISSLLVALTAASVALAAPAAFQKRINQDTIAAKTKWEAACDKAGGGQKCNPIAVTAAGTLLANAGDCAQQDSADAMITLAKSLKNDPDMISLAQIFAQQPRNSPNSVSIPYCQTAPKNSELNGLFQCQFSGVDPKNFVGGLKPGDKGTLPLGKTSLNPAGSCPAHTSGPVADGVQLNTLVTSPGSGAASSGSGSGAKAAPSATSSAKKAKATPAATNNAATSSGSGSSSGGFQLQNGKDAQKLNASFKSLSESSSCTAGQQACINGGFAQCVGSKFVVTGCGAGTTCAALPLVNSAGTSITCTTDADATARIAATGATGGLTGN</sequence>
<keyword evidence="4" id="KW-1185">Reference proteome</keyword>
<dbReference type="Proteomes" id="UP000298327">
    <property type="component" value="Unassembled WGS sequence"/>
</dbReference>
<name>A0A4Y9XKZ8_9AGAM</name>
<feature type="chain" id="PRO_5021347988" description="Carbohydrate-binding module family 19 domain-containing protein" evidence="2">
    <location>
        <begin position="20"/>
        <end position="327"/>
    </location>
</feature>
<gene>
    <name evidence="3" type="ORF">EVG20_g11374</name>
</gene>
<organism evidence="3 4">
    <name type="scientific">Dentipellis fragilis</name>
    <dbReference type="NCBI Taxonomy" id="205917"/>
    <lineage>
        <taxon>Eukaryota</taxon>
        <taxon>Fungi</taxon>
        <taxon>Dikarya</taxon>
        <taxon>Basidiomycota</taxon>
        <taxon>Agaricomycotina</taxon>
        <taxon>Agaricomycetes</taxon>
        <taxon>Russulales</taxon>
        <taxon>Hericiaceae</taxon>
        <taxon>Dentipellis</taxon>
    </lineage>
</organism>